<keyword evidence="8" id="KW-1185">Reference proteome</keyword>
<evidence type="ECO:0000313" key="8">
    <source>
        <dbReference type="Proteomes" id="UP000282832"/>
    </source>
</evidence>
<gene>
    <name evidence="7" type="ORF">EOJ36_04945</name>
</gene>
<dbReference type="InterPro" id="IPR029045">
    <property type="entry name" value="ClpP/crotonase-like_dom_sf"/>
</dbReference>
<dbReference type="Pfam" id="PF13180">
    <property type="entry name" value="PDZ_2"/>
    <property type="match status" value="1"/>
</dbReference>
<evidence type="ECO:0000259" key="6">
    <source>
        <dbReference type="PROSITE" id="PS50106"/>
    </source>
</evidence>
<evidence type="ECO:0000256" key="3">
    <source>
        <dbReference type="ARBA" id="ARBA00022801"/>
    </source>
</evidence>
<dbReference type="InterPro" id="IPR001478">
    <property type="entry name" value="PDZ"/>
</dbReference>
<evidence type="ECO:0000256" key="2">
    <source>
        <dbReference type="ARBA" id="ARBA00022670"/>
    </source>
</evidence>
<reference evidence="7 8" key="1">
    <citation type="submission" date="2019-01" db="EMBL/GenBank/DDBJ databases">
        <authorList>
            <person name="Chen W.-M."/>
        </authorList>
    </citation>
    <scope>NUCLEOTIDE SEQUENCE [LARGE SCALE GENOMIC DNA]</scope>
    <source>
        <strain evidence="7 8">FSY-15</strain>
    </source>
</reference>
<keyword evidence="2 5" id="KW-0645">Protease</keyword>
<keyword evidence="4 5" id="KW-0720">Serine protease</keyword>
<dbReference type="SUPFAM" id="SSF52096">
    <property type="entry name" value="ClpP/crotonase"/>
    <property type="match status" value="1"/>
</dbReference>
<dbReference type="GO" id="GO:0006508">
    <property type="term" value="P:proteolysis"/>
    <property type="evidence" value="ECO:0007669"/>
    <property type="project" value="UniProtKB-KW"/>
</dbReference>
<dbReference type="Gene3D" id="3.90.226.10">
    <property type="entry name" value="2-enoyl-CoA Hydratase, Chain A, domain 1"/>
    <property type="match status" value="1"/>
</dbReference>
<organism evidence="7 8">
    <name type="scientific">Sandaracinomonas limnophila</name>
    <dbReference type="NCBI Taxonomy" id="1862386"/>
    <lineage>
        <taxon>Bacteria</taxon>
        <taxon>Pseudomonadati</taxon>
        <taxon>Bacteroidota</taxon>
        <taxon>Cytophagia</taxon>
        <taxon>Cytophagales</taxon>
        <taxon>Flectobacillaceae</taxon>
        <taxon>Sandaracinomonas</taxon>
    </lineage>
</organism>
<dbReference type="Gene3D" id="2.30.42.10">
    <property type="match status" value="1"/>
</dbReference>
<dbReference type="InterPro" id="IPR036034">
    <property type="entry name" value="PDZ_sf"/>
</dbReference>
<comment type="similarity">
    <text evidence="1 5">Belongs to the peptidase S41A family.</text>
</comment>
<evidence type="ECO:0000256" key="1">
    <source>
        <dbReference type="ARBA" id="ARBA00009179"/>
    </source>
</evidence>
<dbReference type="RefSeq" id="WP_127802951.1">
    <property type="nucleotide sequence ID" value="NZ_SACY01000002.1"/>
</dbReference>
<dbReference type="InterPro" id="IPR005151">
    <property type="entry name" value="Tail-specific_protease"/>
</dbReference>
<name>A0A437PU57_9BACT</name>
<evidence type="ECO:0000256" key="4">
    <source>
        <dbReference type="ARBA" id="ARBA00022825"/>
    </source>
</evidence>
<proteinExistence type="inferred from homology"/>
<dbReference type="Pfam" id="PF03572">
    <property type="entry name" value="Peptidase_S41"/>
    <property type="match status" value="1"/>
</dbReference>
<dbReference type="SMART" id="SM00245">
    <property type="entry name" value="TSPc"/>
    <property type="match status" value="1"/>
</dbReference>
<keyword evidence="3 5" id="KW-0378">Hydrolase</keyword>
<dbReference type="NCBIfam" id="TIGR00225">
    <property type="entry name" value="prc"/>
    <property type="match status" value="1"/>
</dbReference>
<sequence>MKLLKHLLTKKASLWLLIPVLGIAFAFSTDNKLFDLAKNLEIYASVIKELNKFYVDEIDPASTIKSSIDGMLEQMDPYTEYYPEEEIDDFLSMTTGKYQGIGVIVDKIEGNYYFVQVEENEPAFKAGVRTGDQILEINGLDLKNNDVEPSKLIKGQAGTILHLKILKPDEISPKAIEITRQTVVVKNVLYAGMIQKEIGYIQLDDFNENAAKEVKAALIQLKNQGMKKLVLDIRNNPGGLLTQAVDVCNLFLSKDKLIVDTKGKVEDWNKTYKTLNQGFDTNLPLVVLINGYSASAAEIVAGVMQDYDRAVLLGQKSYGKGLVQITRDLPYRTKLKITTAKYYIPSGRCIQAIDYQHKKEKSKPKADSSTKTFLTQNKRKVKDGGGIAPDILIKDDLERDFLSALYKKDLFFLFSLEYYKKHKNIASAKEFQLSENDFYEFIEFIKLKKFTYQSPFSEKIKELEILGKAEKLNPELLTSLEKLKNNSALGLEQLLKDNQKDIKYFIEHEITAHYYFRKGVKEWSINKDDAILEGIKVLNQEEKYNSILKKHVQ</sequence>
<dbReference type="SMART" id="SM00228">
    <property type="entry name" value="PDZ"/>
    <property type="match status" value="1"/>
</dbReference>
<evidence type="ECO:0000313" key="7">
    <source>
        <dbReference type="EMBL" id="RVU25767.1"/>
    </source>
</evidence>
<dbReference type="CDD" id="cd07560">
    <property type="entry name" value="Peptidase_S41_CPP"/>
    <property type="match status" value="1"/>
</dbReference>
<dbReference type="PANTHER" id="PTHR32060">
    <property type="entry name" value="TAIL-SPECIFIC PROTEASE"/>
    <property type="match status" value="1"/>
</dbReference>
<dbReference type="PANTHER" id="PTHR32060:SF30">
    <property type="entry name" value="CARBOXY-TERMINAL PROCESSING PROTEASE CTPA"/>
    <property type="match status" value="1"/>
</dbReference>
<dbReference type="AlphaFoldDB" id="A0A437PU57"/>
<evidence type="ECO:0000256" key="5">
    <source>
        <dbReference type="RuleBase" id="RU004404"/>
    </source>
</evidence>
<dbReference type="Gene3D" id="3.30.750.44">
    <property type="match status" value="1"/>
</dbReference>
<dbReference type="InterPro" id="IPR004447">
    <property type="entry name" value="Peptidase_S41A"/>
</dbReference>
<dbReference type="PROSITE" id="PS50106">
    <property type="entry name" value="PDZ"/>
    <property type="match status" value="1"/>
</dbReference>
<dbReference type="EMBL" id="SACY01000002">
    <property type="protein sequence ID" value="RVU25767.1"/>
    <property type="molecule type" value="Genomic_DNA"/>
</dbReference>
<feature type="domain" description="PDZ" evidence="6">
    <location>
        <begin position="90"/>
        <end position="169"/>
    </location>
</feature>
<dbReference type="GO" id="GO:0030288">
    <property type="term" value="C:outer membrane-bounded periplasmic space"/>
    <property type="evidence" value="ECO:0007669"/>
    <property type="project" value="TreeGrafter"/>
</dbReference>
<dbReference type="Proteomes" id="UP000282832">
    <property type="component" value="Unassembled WGS sequence"/>
</dbReference>
<accession>A0A437PU57</accession>
<protein>
    <submittedName>
        <fullName evidence="7">S41 family peptidase</fullName>
    </submittedName>
</protein>
<dbReference type="SUPFAM" id="SSF50156">
    <property type="entry name" value="PDZ domain-like"/>
    <property type="match status" value="1"/>
</dbReference>
<dbReference type="OrthoDB" id="9812068at2"/>
<dbReference type="GO" id="GO:0007165">
    <property type="term" value="P:signal transduction"/>
    <property type="evidence" value="ECO:0007669"/>
    <property type="project" value="TreeGrafter"/>
</dbReference>
<dbReference type="GO" id="GO:0008236">
    <property type="term" value="F:serine-type peptidase activity"/>
    <property type="evidence" value="ECO:0007669"/>
    <property type="project" value="UniProtKB-KW"/>
</dbReference>
<comment type="caution">
    <text evidence="7">The sequence shown here is derived from an EMBL/GenBank/DDBJ whole genome shotgun (WGS) entry which is preliminary data.</text>
</comment>
<dbReference type="GO" id="GO:0004175">
    <property type="term" value="F:endopeptidase activity"/>
    <property type="evidence" value="ECO:0007669"/>
    <property type="project" value="TreeGrafter"/>
</dbReference>